<dbReference type="EC" id="3.5.2.6" evidence="1"/>
<evidence type="ECO:0000313" key="1">
    <source>
        <dbReference type="EMBL" id="BAT61426.1"/>
    </source>
</evidence>
<organism evidence="1 2">
    <name type="scientific">Variibacter gotjawalensis</name>
    <dbReference type="NCBI Taxonomy" id="1333996"/>
    <lineage>
        <taxon>Bacteria</taxon>
        <taxon>Pseudomonadati</taxon>
        <taxon>Pseudomonadota</taxon>
        <taxon>Alphaproteobacteria</taxon>
        <taxon>Hyphomicrobiales</taxon>
        <taxon>Nitrobacteraceae</taxon>
        <taxon>Variibacter</taxon>
    </lineage>
</organism>
<protein>
    <submittedName>
        <fullName evidence="1">Beta-lactamase HcpA</fullName>
        <ecNumber evidence="1">3.5.2.6</ecNumber>
    </submittedName>
</protein>
<dbReference type="Pfam" id="PF08238">
    <property type="entry name" value="Sel1"/>
    <property type="match status" value="4"/>
</dbReference>
<evidence type="ECO:0000313" key="2">
    <source>
        <dbReference type="Proteomes" id="UP000236884"/>
    </source>
</evidence>
<dbReference type="Gene3D" id="1.25.40.10">
    <property type="entry name" value="Tetratricopeptide repeat domain"/>
    <property type="match status" value="1"/>
</dbReference>
<dbReference type="SMART" id="SM00671">
    <property type="entry name" value="SEL1"/>
    <property type="match status" value="5"/>
</dbReference>
<keyword evidence="2" id="KW-1185">Reference proteome</keyword>
<dbReference type="InterPro" id="IPR006597">
    <property type="entry name" value="Sel1-like"/>
</dbReference>
<sequence>MREELPSYWTLIRQTPEALAAKVAESPDQAALWVEAAAHSGSPSAIVNFGQMLLDGHGVPRDPERALRWFKIAAEADDTEAINMVGRCYENGWGTARDASMAVTYFERAAHAGSDWAQYNLGMLLVAGDGVPRDMRRALSLFVASARHGNAKAMNMLGRFCEEGWLGRVKLAAARRWYARAANGRCFRGQFHLARFLAADGKFDEAVDWLRKSLSQAPAEFRDDAIAILSRHDSAAIKSVAEEFRRR</sequence>
<dbReference type="SUPFAM" id="SSF81901">
    <property type="entry name" value="HCP-like"/>
    <property type="match status" value="1"/>
</dbReference>
<reference evidence="1 2" key="1">
    <citation type="submission" date="2015-08" db="EMBL/GenBank/DDBJ databases">
        <title>Investigation of the bacterial diversity of lava forest soil.</title>
        <authorList>
            <person name="Lee J.S."/>
        </authorList>
    </citation>
    <scope>NUCLEOTIDE SEQUENCE [LARGE SCALE GENOMIC DNA]</scope>
    <source>
        <strain evidence="1 2">GJW-30</strain>
    </source>
</reference>
<dbReference type="KEGG" id="vgo:GJW-30_1_03983"/>
<dbReference type="PANTHER" id="PTHR11102">
    <property type="entry name" value="SEL-1-LIKE PROTEIN"/>
    <property type="match status" value="1"/>
</dbReference>
<dbReference type="Proteomes" id="UP000236884">
    <property type="component" value="Chromosome"/>
</dbReference>
<dbReference type="GO" id="GO:0008800">
    <property type="term" value="F:beta-lactamase activity"/>
    <property type="evidence" value="ECO:0007669"/>
    <property type="project" value="UniProtKB-EC"/>
</dbReference>
<keyword evidence="1" id="KW-0378">Hydrolase</keyword>
<dbReference type="AlphaFoldDB" id="A0A0S3PZT6"/>
<gene>
    <name evidence="1" type="primary">hcpA_2</name>
    <name evidence="1" type="ORF">GJW-30_1_03983</name>
</gene>
<dbReference type="RefSeq" id="WP_096358126.1">
    <property type="nucleotide sequence ID" value="NZ_AP014946.1"/>
</dbReference>
<dbReference type="InterPro" id="IPR050767">
    <property type="entry name" value="Sel1_AlgK"/>
</dbReference>
<proteinExistence type="predicted"/>
<dbReference type="PANTHER" id="PTHR11102:SF160">
    <property type="entry name" value="ERAD-ASSOCIATED E3 UBIQUITIN-PROTEIN LIGASE COMPONENT HRD3"/>
    <property type="match status" value="1"/>
</dbReference>
<dbReference type="EMBL" id="AP014946">
    <property type="protein sequence ID" value="BAT61426.1"/>
    <property type="molecule type" value="Genomic_DNA"/>
</dbReference>
<name>A0A0S3PZT6_9BRAD</name>
<dbReference type="InterPro" id="IPR011990">
    <property type="entry name" value="TPR-like_helical_dom_sf"/>
</dbReference>
<dbReference type="OrthoDB" id="9790300at2"/>
<accession>A0A0S3PZT6</accession>